<dbReference type="GO" id="GO:0009231">
    <property type="term" value="P:riboflavin biosynthetic process"/>
    <property type="evidence" value="ECO:0007669"/>
    <property type="project" value="UniProtKB-UniRule"/>
</dbReference>
<name>A0A318U8G3_9SPHI</name>
<feature type="binding site" evidence="7">
    <location>
        <position position="31"/>
    </location>
    <ligand>
        <name>5-amino-6-(D-ribitylamino)uracil</name>
        <dbReference type="ChEBI" id="CHEBI:15934"/>
    </ligand>
</feature>
<dbReference type="Pfam" id="PF00885">
    <property type="entry name" value="DMRL_synthase"/>
    <property type="match status" value="1"/>
</dbReference>
<dbReference type="OrthoDB" id="9809709at2"/>
<keyword evidence="4 7" id="KW-0686">Riboflavin biosynthesis</keyword>
<dbReference type="RefSeq" id="WP_110833967.1">
    <property type="nucleotide sequence ID" value="NZ_QKLU01000008.1"/>
</dbReference>
<dbReference type="CDD" id="cd09209">
    <property type="entry name" value="Lumazine_synthase-I"/>
    <property type="match status" value="1"/>
</dbReference>
<protein>
    <recommendedName>
        <fullName evidence="3 7">6,7-dimethyl-8-ribityllumazine synthase</fullName>
        <shortName evidence="7">DMRL synthase</shortName>
        <shortName evidence="7">LS</shortName>
        <shortName evidence="7">Lumazine synthase</shortName>
        <ecNumber evidence="3 7">2.5.1.78</ecNumber>
    </recommendedName>
</protein>
<evidence type="ECO:0000313" key="9">
    <source>
        <dbReference type="Proteomes" id="UP000248198"/>
    </source>
</evidence>
<accession>A0A318U8G3</accession>
<dbReference type="EMBL" id="QKLU01000008">
    <property type="protein sequence ID" value="PYF70755.1"/>
    <property type="molecule type" value="Genomic_DNA"/>
</dbReference>
<evidence type="ECO:0000256" key="4">
    <source>
        <dbReference type="ARBA" id="ARBA00022619"/>
    </source>
</evidence>
<evidence type="ECO:0000256" key="5">
    <source>
        <dbReference type="ARBA" id="ARBA00022679"/>
    </source>
</evidence>
<dbReference type="Proteomes" id="UP000248198">
    <property type="component" value="Unassembled WGS sequence"/>
</dbReference>
<evidence type="ECO:0000256" key="6">
    <source>
        <dbReference type="ARBA" id="ARBA00048785"/>
    </source>
</evidence>
<organism evidence="8 9">
    <name type="scientific">Pedobacter nutrimenti</name>
    <dbReference type="NCBI Taxonomy" id="1241337"/>
    <lineage>
        <taxon>Bacteria</taxon>
        <taxon>Pseudomonadati</taxon>
        <taxon>Bacteroidota</taxon>
        <taxon>Sphingobacteriia</taxon>
        <taxon>Sphingobacteriales</taxon>
        <taxon>Sphingobacteriaceae</taxon>
        <taxon>Pedobacter</taxon>
    </lineage>
</organism>
<sequence length="163" mass="17152">MATQLKNLSDFSHTTVPDGSPYSIAIAVAEWNAEVTGALFNGALETLKKHGVKEENIISVAVPGSFELTGAAEILLNKHPYLHAVICLGCVIQGETKHFDFICDAVANGLSNVGIKHSKPVIFGVLTTNDQQQAIDRSGGKHGNKGDEAAITAIKMADLAASL</sequence>
<dbReference type="GO" id="GO:0005829">
    <property type="term" value="C:cytosol"/>
    <property type="evidence" value="ECO:0007669"/>
    <property type="project" value="TreeGrafter"/>
</dbReference>
<keyword evidence="5 7" id="KW-0808">Transferase</keyword>
<evidence type="ECO:0000313" key="8">
    <source>
        <dbReference type="EMBL" id="PYF70755.1"/>
    </source>
</evidence>
<dbReference type="InterPro" id="IPR036467">
    <property type="entry name" value="LS/RS_sf"/>
</dbReference>
<comment type="pathway">
    <text evidence="1 7">Cofactor biosynthesis; riboflavin biosynthesis; riboflavin from 2-hydroxy-3-oxobutyl phosphate and 5-amino-6-(D-ribitylamino)uracil: step 1/2.</text>
</comment>
<evidence type="ECO:0000256" key="7">
    <source>
        <dbReference type="HAMAP-Rule" id="MF_00178"/>
    </source>
</evidence>
<feature type="active site" description="Proton donor" evidence="7">
    <location>
        <position position="98"/>
    </location>
</feature>
<keyword evidence="9" id="KW-1185">Reference proteome</keyword>
<dbReference type="SUPFAM" id="SSF52121">
    <property type="entry name" value="Lumazine synthase"/>
    <property type="match status" value="1"/>
</dbReference>
<dbReference type="NCBIfam" id="TIGR00114">
    <property type="entry name" value="lumazine-synth"/>
    <property type="match status" value="1"/>
</dbReference>
<dbReference type="PANTHER" id="PTHR21058:SF0">
    <property type="entry name" value="6,7-DIMETHYL-8-RIBITYLLUMAZINE SYNTHASE"/>
    <property type="match status" value="1"/>
</dbReference>
<proteinExistence type="inferred from homology"/>
<dbReference type="Gene3D" id="3.40.50.960">
    <property type="entry name" value="Lumazine/riboflavin synthase"/>
    <property type="match status" value="1"/>
</dbReference>
<comment type="similarity">
    <text evidence="2 7">Belongs to the DMRL synthase family.</text>
</comment>
<dbReference type="HAMAP" id="MF_00178">
    <property type="entry name" value="Lumazine_synth"/>
    <property type="match status" value="1"/>
</dbReference>
<feature type="binding site" evidence="7">
    <location>
        <begin position="90"/>
        <end position="92"/>
    </location>
    <ligand>
        <name>5-amino-6-(D-ribitylamino)uracil</name>
        <dbReference type="ChEBI" id="CHEBI:15934"/>
    </ligand>
</feature>
<dbReference type="GO" id="GO:0000906">
    <property type="term" value="F:6,7-dimethyl-8-ribityllumazine synthase activity"/>
    <property type="evidence" value="ECO:0007669"/>
    <property type="project" value="UniProtKB-UniRule"/>
</dbReference>
<dbReference type="PANTHER" id="PTHR21058">
    <property type="entry name" value="6,7-DIMETHYL-8-RIBITYLLUMAZINE SYNTHASE DMRL SYNTHASE LUMAZINE SYNTHASE"/>
    <property type="match status" value="1"/>
</dbReference>
<dbReference type="EC" id="2.5.1.78" evidence="3 7"/>
<feature type="binding site" evidence="7">
    <location>
        <begin position="65"/>
        <end position="67"/>
    </location>
    <ligand>
        <name>5-amino-6-(D-ribitylamino)uracil</name>
        <dbReference type="ChEBI" id="CHEBI:15934"/>
    </ligand>
</feature>
<comment type="caution">
    <text evidence="8">The sequence shown here is derived from an EMBL/GenBank/DDBJ whole genome shotgun (WGS) entry which is preliminary data.</text>
</comment>
<comment type="function">
    <text evidence="7">Catalyzes the formation of 6,7-dimethyl-8-ribityllumazine by condensation of 5-amino-6-(D-ribitylamino)uracil with 3,4-dihydroxy-2-butanone 4-phosphate. This is the penultimate step in the biosynthesis of riboflavin.</text>
</comment>
<dbReference type="UniPathway" id="UPA00275">
    <property type="reaction ID" value="UER00404"/>
</dbReference>
<reference evidence="8 9" key="1">
    <citation type="submission" date="2018-06" db="EMBL/GenBank/DDBJ databases">
        <title>Genomic Encyclopedia of Archaeal and Bacterial Type Strains, Phase II (KMG-II): from individual species to whole genera.</title>
        <authorList>
            <person name="Goeker M."/>
        </authorList>
    </citation>
    <scope>NUCLEOTIDE SEQUENCE [LARGE SCALE GENOMIC DNA]</scope>
    <source>
        <strain evidence="8 9">DSM 27372</strain>
    </source>
</reference>
<dbReference type="InterPro" id="IPR034964">
    <property type="entry name" value="LS"/>
</dbReference>
<dbReference type="AlphaFoldDB" id="A0A318U8G3"/>
<feature type="binding site" evidence="7">
    <location>
        <begin position="95"/>
        <end position="96"/>
    </location>
    <ligand>
        <name>(2S)-2-hydroxy-3-oxobutyl phosphate</name>
        <dbReference type="ChEBI" id="CHEBI:58830"/>
    </ligand>
</feature>
<feature type="binding site" evidence="7">
    <location>
        <position position="137"/>
    </location>
    <ligand>
        <name>(2S)-2-hydroxy-3-oxobutyl phosphate</name>
        <dbReference type="ChEBI" id="CHEBI:58830"/>
    </ligand>
</feature>
<dbReference type="InterPro" id="IPR002180">
    <property type="entry name" value="LS/RS"/>
</dbReference>
<comment type="catalytic activity">
    <reaction evidence="6 7">
        <text>(2S)-2-hydroxy-3-oxobutyl phosphate + 5-amino-6-(D-ribitylamino)uracil = 6,7-dimethyl-8-(1-D-ribityl)lumazine + phosphate + 2 H2O + H(+)</text>
        <dbReference type="Rhea" id="RHEA:26152"/>
        <dbReference type="ChEBI" id="CHEBI:15377"/>
        <dbReference type="ChEBI" id="CHEBI:15378"/>
        <dbReference type="ChEBI" id="CHEBI:15934"/>
        <dbReference type="ChEBI" id="CHEBI:43474"/>
        <dbReference type="ChEBI" id="CHEBI:58201"/>
        <dbReference type="ChEBI" id="CHEBI:58830"/>
        <dbReference type="EC" id="2.5.1.78"/>
    </reaction>
</comment>
<evidence type="ECO:0000256" key="1">
    <source>
        <dbReference type="ARBA" id="ARBA00004917"/>
    </source>
</evidence>
<feature type="binding site" evidence="7">
    <location>
        <position position="123"/>
    </location>
    <ligand>
        <name>5-amino-6-(D-ribitylamino)uracil</name>
        <dbReference type="ChEBI" id="CHEBI:15934"/>
    </ligand>
</feature>
<evidence type="ECO:0000256" key="2">
    <source>
        <dbReference type="ARBA" id="ARBA00007424"/>
    </source>
</evidence>
<dbReference type="GO" id="GO:0009349">
    <property type="term" value="C:riboflavin synthase complex"/>
    <property type="evidence" value="ECO:0007669"/>
    <property type="project" value="UniProtKB-UniRule"/>
</dbReference>
<evidence type="ECO:0000256" key="3">
    <source>
        <dbReference type="ARBA" id="ARBA00012664"/>
    </source>
</evidence>
<gene>
    <name evidence="7" type="primary">ribH</name>
    <name evidence="8" type="ORF">B0O44_108183</name>
</gene>